<protein>
    <submittedName>
        <fullName evidence="1">Uncharacterized protein</fullName>
    </submittedName>
</protein>
<dbReference type="EMBL" id="PDCK01000045">
    <property type="protein sequence ID" value="PRQ20858.1"/>
    <property type="molecule type" value="Genomic_DNA"/>
</dbReference>
<evidence type="ECO:0000313" key="2">
    <source>
        <dbReference type="Proteomes" id="UP000238479"/>
    </source>
</evidence>
<dbReference type="Proteomes" id="UP000238479">
    <property type="component" value="Chromosome 7"/>
</dbReference>
<evidence type="ECO:0000313" key="1">
    <source>
        <dbReference type="EMBL" id="PRQ20858.1"/>
    </source>
</evidence>
<accession>A0A2P6PG36</accession>
<comment type="caution">
    <text evidence="1">The sequence shown here is derived from an EMBL/GenBank/DDBJ whole genome shotgun (WGS) entry which is preliminary data.</text>
</comment>
<dbReference type="AlphaFoldDB" id="A0A2P6PG36"/>
<gene>
    <name evidence="1" type="ORF">RchiOBHm_Chr7g0232701</name>
</gene>
<keyword evidence="2" id="KW-1185">Reference proteome</keyword>
<proteinExistence type="predicted"/>
<sequence>MPTLLNEIWNPNPNLKCPLFSLKGLMPQASYVPRCMESNTFGI</sequence>
<dbReference type="Gramene" id="PRQ20858">
    <property type="protein sequence ID" value="PRQ20858"/>
    <property type="gene ID" value="RchiOBHm_Chr7g0232701"/>
</dbReference>
<organism evidence="1 2">
    <name type="scientific">Rosa chinensis</name>
    <name type="common">China rose</name>
    <dbReference type="NCBI Taxonomy" id="74649"/>
    <lineage>
        <taxon>Eukaryota</taxon>
        <taxon>Viridiplantae</taxon>
        <taxon>Streptophyta</taxon>
        <taxon>Embryophyta</taxon>
        <taxon>Tracheophyta</taxon>
        <taxon>Spermatophyta</taxon>
        <taxon>Magnoliopsida</taxon>
        <taxon>eudicotyledons</taxon>
        <taxon>Gunneridae</taxon>
        <taxon>Pentapetalae</taxon>
        <taxon>rosids</taxon>
        <taxon>fabids</taxon>
        <taxon>Rosales</taxon>
        <taxon>Rosaceae</taxon>
        <taxon>Rosoideae</taxon>
        <taxon>Rosoideae incertae sedis</taxon>
        <taxon>Rosa</taxon>
    </lineage>
</organism>
<reference evidence="1 2" key="1">
    <citation type="journal article" date="2018" name="Nat. Genet.">
        <title>The Rosa genome provides new insights in the design of modern roses.</title>
        <authorList>
            <person name="Bendahmane M."/>
        </authorList>
    </citation>
    <scope>NUCLEOTIDE SEQUENCE [LARGE SCALE GENOMIC DNA]</scope>
    <source>
        <strain evidence="2">cv. Old Blush</strain>
    </source>
</reference>
<name>A0A2P6PG36_ROSCH</name>